<dbReference type="PANTHER" id="PTHR12264">
    <property type="entry name" value="TRANSCRIPTION INITIATION FACTOR TFIID SUBUNIT 12"/>
    <property type="match status" value="1"/>
</dbReference>
<organism evidence="10 11">
    <name type="scientific">[Candida] railenensis</name>
    <dbReference type="NCBI Taxonomy" id="45579"/>
    <lineage>
        <taxon>Eukaryota</taxon>
        <taxon>Fungi</taxon>
        <taxon>Dikarya</taxon>
        <taxon>Ascomycota</taxon>
        <taxon>Saccharomycotina</taxon>
        <taxon>Pichiomycetes</taxon>
        <taxon>Debaryomycetaceae</taxon>
        <taxon>Kurtzmaniella</taxon>
    </lineage>
</organism>
<dbReference type="GO" id="GO:0046982">
    <property type="term" value="F:protein heterodimerization activity"/>
    <property type="evidence" value="ECO:0007669"/>
    <property type="project" value="InterPro"/>
</dbReference>
<feature type="region of interest" description="Disordered" evidence="8">
    <location>
        <begin position="1"/>
        <end position="30"/>
    </location>
</feature>
<dbReference type="SUPFAM" id="SSF47113">
    <property type="entry name" value="Histone-fold"/>
    <property type="match status" value="1"/>
</dbReference>
<comment type="similarity">
    <text evidence="2">Belongs to the TAF12 family.</text>
</comment>
<feature type="compositionally biased region" description="Low complexity" evidence="8">
    <location>
        <begin position="324"/>
        <end position="343"/>
    </location>
</feature>
<dbReference type="EMBL" id="CAKXYY010000001">
    <property type="protein sequence ID" value="CAH2350522.1"/>
    <property type="molecule type" value="Genomic_DNA"/>
</dbReference>
<evidence type="ECO:0000256" key="5">
    <source>
        <dbReference type="ARBA" id="ARBA00023242"/>
    </source>
</evidence>
<dbReference type="CDD" id="cd07981">
    <property type="entry name" value="HFD_TAF12"/>
    <property type="match status" value="1"/>
</dbReference>
<evidence type="ECO:0000313" key="10">
    <source>
        <dbReference type="EMBL" id="CAH2350522.1"/>
    </source>
</evidence>
<feature type="compositionally biased region" description="Low complexity" evidence="8">
    <location>
        <begin position="81"/>
        <end position="115"/>
    </location>
</feature>
<dbReference type="Gene3D" id="1.10.20.10">
    <property type="entry name" value="Histone, subunit A"/>
    <property type="match status" value="1"/>
</dbReference>
<sequence>MSSSNNPNNNPSNTGNNANKPSTPMNIQPNQIAQLAQALKNEYALAKSAGTDVAARQQHLNRANGIRQILLNYQSQQKAARAAQQQQQGGQQAQGQLSQAPSQQAQQPIGQQLPQDISHQSPRIQNANINTPSAHSLGAGSPAIGQTPAPTQQSPNVMAGGATPAAQGQTPGPGQGQGQGSGTNNAVTVETYNQVKARLVDFQRKLQHLETTKRTYSLSAEQSANVESQIVELTKKFTTYKRYAAYMKTQLDEQARVSGQNAGAMGAGTGLGSTPSAGGSSNTSGSAQMNNIPTPAANQFQRTNSTQQSPQMTNQAMINTPNRGVPQSQQQQPQRPVQGVTPGAPRGPVAAAKPNQPFAQGTSASPAAGTPGSLVGIPDTTGAKPQPGRSVSPSGPAAATSSAGTPHKASTPGGSSGSNASSGPPPINLSGITKPSVPSIPISSTINVKPPTAVTLKPNSNNNRATLMGGTANGVGSILGTPALVKMPTYELAAGVGGETIPDNGGRVLTKRKLNELVNTIGADEGDGKTNIDGDVEEILLDLADEFINSVTGFACRLAKHRKVESVDVRDVQLHLERNWNIRIPGYAMDEIKTTRRWQPSSSYSQKLSGVDISKSVNGNIK</sequence>
<feature type="compositionally biased region" description="Polar residues" evidence="8">
    <location>
        <begin position="20"/>
        <end position="30"/>
    </location>
</feature>
<dbReference type="Proteomes" id="UP000837801">
    <property type="component" value="Unassembled WGS sequence"/>
</dbReference>
<evidence type="ECO:0000313" key="11">
    <source>
        <dbReference type="Proteomes" id="UP000837801"/>
    </source>
</evidence>
<gene>
    <name evidence="10" type="ORF">CLIB1423_01S12002</name>
</gene>
<evidence type="ECO:0000259" key="9">
    <source>
        <dbReference type="Pfam" id="PF03847"/>
    </source>
</evidence>
<feature type="compositionally biased region" description="Low complexity" evidence="8">
    <location>
        <begin position="392"/>
        <end position="422"/>
    </location>
</feature>
<dbReference type="GO" id="GO:0017025">
    <property type="term" value="F:TBP-class protein binding"/>
    <property type="evidence" value="ECO:0007669"/>
    <property type="project" value="TreeGrafter"/>
</dbReference>
<dbReference type="InterPro" id="IPR009072">
    <property type="entry name" value="Histone-fold"/>
</dbReference>
<keyword evidence="4" id="KW-0804">Transcription</keyword>
<evidence type="ECO:0000256" key="4">
    <source>
        <dbReference type="ARBA" id="ARBA00023163"/>
    </source>
</evidence>
<dbReference type="InterPro" id="IPR003228">
    <property type="entry name" value="TFIID_TAF12_dom"/>
</dbReference>
<evidence type="ECO:0000256" key="3">
    <source>
        <dbReference type="ARBA" id="ARBA00023015"/>
    </source>
</evidence>
<feature type="compositionally biased region" description="Gly residues" evidence="8">
    <location>
        <begin position="171"/>
        <end position="181"/>
    </location>
</feature>
<accession>A0A9P0QLC3</accession>
<feature type="domain" description="Transcription initiation factor TFIID subunit 12" evidence="9">
    <location>
        <begin position="510"/>
        <end position="582"/>
    </location>
</feature>
<dbReference type="InterPro" id="IPR037794">
    <property type="entry name" value="TAF12"/>
</dbReference>
<feature type="compositionally biased region" description="Low complexity" evidence="8">
    <location>
        <begin position="1"/>
        <end position="19"/>
    </location>
</feature>
<keyword evidence="5" id="KW-0539">Nucleus</keyword>
<evidence type="ECO:0000256" key="7">
    <source>
        <dbReference type="ARBA" id="ARBA00093657"/>
    </source>
</evidence>
<reference evidence="10" key="1">
    <citation type="submission" date="2022-03" db="EMBL/GenBank/DDBJ databases">
        <authorList>
            <person name="Legras J.-L."/>
            <person name="Devillers H."/>
            <person name="Grondin C."/>
        </authorList>
    </citation>
    <scope>NUCLEOTIDE SEQUENCE</scope>
    <source>
        <strain evidence="10">CLIB 1423</strain>
    </source>
</reference>
<dbReference type="GO" id="GO:0000124">
    <property type="term" value="C:SAGA complex"/>
    <property type="evidence" value="ECO:0007669"/>
    <property type="project" value="InterPro"/>
</dbReference>
<feature type="region of interest" description="Disordered" evidence="8">
    <location>
        <begin position="316"/>
        <end position="436"/>
    </location>
</feature>
<dbReference type="FunFam" id="1.10.20.10:FF:000011">
    <property type="entry name" value="Transcription initiation factor TFIID subunit 12"/>
    <property type="match status" value="1"/>
</dbReference>
<evidence type="ECO:0000256" key="2">
    <source>
        <dbReference type="ARBA" id="ARBA00007530"/>
    </source>
</evidence>
<evidence type="ECO:0000256" key="8">
    <source>
        <dbReference type="SAM" id="MobiDB-lite"/>
    </source>
</evidence>
<name>A0A9P0QLC3_9ASCO</name>
<keyword evidence="3" id="KW-0805">Transcription regulation</keyword>
<dbReference type="AlphaFoldDB" id="A0A9P0QLC3"/>
<dbReference type="GO" id="GO:0051123">
    <property type="term" value="P:RNA polymerase II preinitiation complex assembly"/>
    <property type="evidence" value="ECO:0007669"/>
    <property type="project" value="TreeGrafter"/>
</dbReference>
<dbReference type="GO" id="GO:0005669">
    <property type="term" value="C:transcription factor TFIID complex"/>
    <property type="evidence" value="ECO:0007669"/>
    <property type="project" value="InterPro"/>
</dbReference>
<feature type="region of interest" description="Disordered" evidence="8">
    <location>
        <begin position="266"/>
        <end position="294"/>
    </location>
</feature>
<dbReference type="Pfam" id="PF03847">
    <property type="entry name" value="TFIID_20kDa"/>
    <property type="match status" value="1"/>
</dbReference>
<dbReference type="GO" id="GO:0003677">
    <property type="term" value="F:DNA binding"/>
    <property type="evidence" value="ECO:0007669"/>
    <property type="project" value="TreeGrafter"/>
</dbReference>
<keyword evidence="11" id="KW-1185">Reference proteome</keyword>
<comment type="caution">
    <text evidence="10">The sequence shown here is derived from an EMBL/GenBank/DDBJ whole genome shotgun (WGS) entry which is preliminary data.</text>
</comment>
<feature type="compositionally biased region" description="Polar residues" evidence="8">
    <location>
        <begin position="117"/>
        <end position="134"/>
    </location>
</feature>
<evidence type="ECO:0000256" key="1">
    <source>
        <dbReference type="ARBA" id="ARBA00004123"/>
    </source>
</evidence>
<comment type="subcellular location">
    <subcellularLocation>
        <location evidence="1">Nucleus</location>
    </subcellularLocation>
</comment>
<dbReference type="PANTHER" id="PTHR12264:SF21">
    <property type="entry name" value="TRANSCRIPTION INITIATION FACTOR TFIID SUBUNIT 12"/>
    <property type="match status" value="1"/>
</dbReference>
<protein>
    <recommendedName>
        <fullName evidence="6">TBP-associated factor 12</fullName>
    </recommendedName>
    <alternativeName>
        <fullName evidence="7">Transcription initiation factor TFIID subunit 12</fullName>
    </alternativeName>
</protein>
<feature type="compositionally biased region" description="Low complexity" evidence="8">
    <location>
        <begin position="272"/>
        <end position="287"/>
    </location>
</feature>
<evidence type="ECO:0000256" key="6">
    <source>
        <dbReference type="ARBA" id="ARBA00075089"/>
    </source>
</evidence>
<proteinExistence type="inferred from homology"/>
<dbReference type="OrthoDB" id="2193432at2759"/>
<feature type="compositionally biased region" description="Low complexity" evidence="8">
    <location>
        <begin position="159"/>
        <end position="170"/>
    </location>
</feature>
<feature type="region of interest" description="Disordered" evidence="8">
    <location>
        <begin position="81"/>
        <end position="185"/>
    </location>
</feature>